<dbReference type="InterPro" id="IPR039424">
    <property type="entry name" value="SBP_5"/>
</dbReference>
<dbReference type="RefSeq" id="WP_268751898.1">
    <property type="nucleotide sequence ID" value="NZ_JAPRFQ010000001.1"/>
</dbReference>
<dbReference type="GO" id="GO:0015833">
    <property type="term" value="P:peptide transport"/>
    <property type="evidence" value="ECO:0007669"/>
    <property type="project" value="TreeGrafter"/>
</dbReference>
<reference evidence="7" key="1">
    <citation type="submission" date="2022-12" db="EMBL/GenBank/DDBJ databases">
        <title>Description and comparative metabolic analysis of Aerococcus sp. nov., isolated from the feces of a pig.</title>
        <authorList>
            <person name="Chang Y.-H."/>
        </authorList>
    </citation>
    <scope>NUCLEOTIDE SEQUENCE</scope>
    <source>
        <strain evidence="7">YH-aer222</strain>
    </source>
</reference>
<feature type="region of interest" description="Disordered" evidence="5">
    <location>
        <begin position="30"/>
        <end position="49"/>
    </location>
</feature>
<name>A0A9X3FMT3_9LACT</name>
<evidence type="ECO:0000256" key="2">
    <source>
        <dbReference type="ARBA" id="ARBA00005695"/>
    </source>
</evidence>
<proteinExistence type="inferred from homology"/>
<dbReference type="Pfam" id="PF00496">
    <property type="entry name" value="SBP_bac_5"/>
    <property type="match status" value="1"/>
</dbReference>
<dbReference type="GO" id="GO:1904680">
    <property type="term" value="F:peptide transmembrane transporter activity"/>
    <property type="evidence" value="ECO:0007669"/>
    <property type="project" value="TreeGrafter"/>
</dbReference>
<comment type="similarity">
    <text evidence="2">Belongs to the bacterial solute-binding protein 5 family.</text>
</comment>
<dbReference type="InterPro" id="IPR000914">
    <property type="entry name" value="SBP_5_dom"/>
</dbReference>
<keyword evidence="3" id="KW-0813">Transport</keyword>
<comment type="caution">
    <text evidence="7">The sequence shown here is derived from an EMBL/GenBank/DDBJ whole genome shotgun (WGS) entry which is preliminary data.</text>
</comment>
<sequence length="548" mass="61581">MKKQANISSLAFLILLMSFLIVGCEQVSLTDPDNPDSTVNKEAEVEEEPIPTPREMMSILTQEKLSSLNPNKVVSYFDASAMNMAYEGLYRLNKDGEIIPANADGSIKIENNLATISLQDSQWSNGQAVTAEDYVYSWQQLVNPQHNNPYKSLLTGKIAQAQEIVENEADIKDLGVRAIDDKTLEITLADDTVTVETLEKLLSLPQLAPLPKDFIQKVGYDDYGSESAKTLFNGPYTINGWSQNWETWQFVNNAEYANNAKLSFPSQSISYTHISSESLAEESFTNQLADITYSFDDKSEYPNITNYSLIYNQSNPDRKETVLANEELRAILSQAINKNNIVKRLEGNYTIQSANSLNPSVNDKIKENNDTSDNLDQEFNQLLDELDYQALELNLLTDESNASIAIANTIKDELENNLSHLVINIKSMPIDTQRNFMNDHDFDISLISSQNYFHTNNSLIYSNLPINVSEVSTNLSLSDTDVLAIENKIINNHTITPIVNITKGISENDDSVVNSPYRSQGFLFDFENTDYDKNETTIPIPTEEEETE</sequence>
<evidence type="ECO:0000256" key="5">
    <source>
        <dbReference type="SAM" id="MobiDB-lite"/>
    </source>
</evidence>
<dbReference type="AlphaFoldDB" id="A0A9X3FMT3"/>
<comment type="subcellular location">
    <subcellularLocation>
        <location evidence="1">Cell envelope</location>
    </subcellularLocation>
</comment>
<dbReference type="GO" id="GO:0030313">
    <property type="term" value="C:cell envelope"/>
    <property type="evidence" value="ECO:0007669"/>
    <property type="project" value="UniProtKB-SubCell"/>
</dbReference>
<dbReference type="PANTHER" id="PTHR30290">
    <property type="entry name" value="PERIPLASMIC BINDING COMPONENT OF ABC TRANSPORTER"/>
    <property type="match status" value="1"/>
</dbReference>
<keyword evidence="8" id="KW-1185">Reference proteome</keyword>
<feature type="compositionally biased region" description="Polar residues" evidence="5">
    <location>
        <begin position="30"/>
        <end position="40"/>
    </location>
</feature>
<feature type="domain" description="Solute-binding protein family 5" evidence="6">
    <location>
        <begin position="115"/>
        <end position="458"/>
    </location>
</feature>
<keyword evidence="4" id="KW-0732">Signal</keyword>
<dbReference type="Gene3D" id="3.10.105.10">
    <property type="entry name" value="Dipeptide-binding Protein, Domain 3"/>
    <property type="match status" value="1"/>
</dbReference>
<dbReference type="Proteomes" id="UP001146670">
    <property type="component" value="Unassembled WGS sequence"/>
</dbReference>
<gene>
    <name evidence="7" type="ORF">OW157_03240</name>
</gene>
<dbReference type="PROSITE" id="PS51257">
    <property type="entry name" value="PROKAR_LIPOPROTEIN"/>
    <property type="match status" value="1"/>
</dbReference>
<dbReference type="SUPFAM" id="SSF53850">
    <property type="entry name" value="Periplasmic binding protein-like II"/>
    <property type="match status" value="1"/>
</dbReference>
<dbReference type="PANTHER" id="PTHR30290:SF10">
    <property type="entry name" value="PERIPLASMIC OLIGOPEPTIDE-BINDING PROTEIN-RELATED"/>
    <property type="match status" value="1"/>
</dbReference>
<dbReference type="Gene3D" id="3.40.190.10">
    <property type="entry name" value="Periplasmic binding protein-like II"/>
    <property type="match status" value="1"/>
</dbReference>
<organism evidence="7 8">
    <name type="scientific">Aerococcus kribbianus</name>
    <dbReference type="NCBI Taxonomy" id="2999064"/>
    <lineage>
        <taxon>Bacteria</taxon>
        <taxon>Bacillati</taxon>
        <taxon>Bacillota</taxon>
        <taxon>Bacilli</taxon>
        <taxon>Lactobacillales</taxon>
        <taxon>Aerococcaceae</taxon>
        <taxon>Aerococcus</taxon>
    </lineage>
</organism>
<dbReference type="EMBL" id="JAPRFR010000001">
    <property type="protein sequence ID" value="MCZ0725583.1"/>
    <property type="molecule type" value="Genomic_DNA"/>
</dbReference>
<evidence type="ECO:0000256" key="3">
    <source>
        <dbReference type="ARBA" id="ARBA00022448"/>
    </source>
</evidence>
<evidence type="ECO:0000256" key="4">
    <source>
        <dbReference type="ARBA" id="ARBA00022729"/>
    </source>
</evidence>
<accession>A0A9X3FMT3</accession>
<evidence type="ECO:0000313" key="8">
    <source>
        <dbReference type="Proteomes" id="UP001146670"/>
    </source>
</evidence>
<protein>
    <submittedName>
        <fullName evidence="7">ABC transporter substrate-binding protein</fullName>
    </submittedName>
</protein>
<evidence type="ECO:0000259" key="6">
    <source>
        <dbReference type="Pfam" id="PF00496"/>
    </source>
</evidence>
<evidence type="ECO:0000313" key="7">
    <source>
        <dbReference type="EMBL" id="MCZ0725583.1"/>
    </source>
</evidence>
<evidence type="ECO:0000256" key="1">
    <source>
        <dbReference type="ARBA" id="ARBA00004196"/>
    </source>
</evidence>
<dbReference type="Gene3D" id="3.90.76.10">
    <property type="entry name" value="Dipeptide-binding Protein, Domain 1"/>
    <property type="match status" value="1"/>
</dbReference>